<evidence type="ECO:0000313" key="2">
    <source>
        <dbReference type="Proteomes" id="UP001500393"/>
    </source>
</evidence>
<gene>
    <name evidence="1" type="ORF">GCM10009789_16090</name>
</gene>
<reference evidence="1 2" key="1">
    <citation type="journal article" date="2019" name="Int. J. Syst. Evol. Microbiol.">
        <title>The Global Catalogue of Microorganisms (GCM) 10K type strain sequencing project: providing services to taxonomists for standard genome sequencing and annotation.</title>
        <authorList>
            <consortium name="The Broad Institute Genomics Platform"/>
            <consortium name="The Broad Institute Genome Sequencing Center for Infectious Disease"/>
            <person name="Wu L."/>
            <person name="Ma J."/>
        </authorList>
    </citation>
    <scope>NUCLEOTIDE SEQUENCE [LARGE SCALE GENOMIC DNA]</scope>
    <source>
        <strain evidence="1 2">JCM 14969</strain>
    </source>
</reference>
<dbReference type="EMBL" id="BAAAOS010000017">
    <property type="protein sequence ID" value="GAA1563748.1"/>
    <property type="molecule type" value="Genomic_DNA"/>
</dbReference>
<evidence type="ECO:0000313" key="1">
    <source>
        <dbReference type="EMBL" id="GAA1563748.1"/>
    </source>
</evidence>
<name>A0ABN2CSV5_9ACTN</name>
<sequence length="80" mass="7770">MTGTATVFSPDTATEVRPRLTLVTVSFGSGVVTVSGAADAAGATTAVTSSETVAASAAHPLTLNDAAPISAGWHGRDVAA</sequence>
<protein>
    <submittedName>
        <fullName evidence="1">Uncharacterized protein</fullName>
    </submittedName>
</protein>
<organism evidence="1 2">
    <name type="scientific">Kribbella sancticallisti</name>
    <dbReference type="NCBI Taxonomy" id="460087"/>
    <lineage>
        <taxon>Bacteria</taxon>
        <taxon>Bacillati</taxon>
        <taxon>Actinomycetota</taxon>
        <taxon>Actinomycetes</taxon>
        <taxon>Propionibacteriales</taxon>
        <taxon>Kribbellaceae</taxon>
        <taxon>Kribbella</taxon>
    </lineage>
</organism>
<proteinExistence type="predicted"/>
<accession>A0ABN2CSV5</accession>
<keyword evidence="2" id="KW-1185">Reference proteome</keyword>
<dbReference type="Proteomes" id="UP001500393">
    <property type="component" value="Unassembled WGS sequence"/>
</dbReference>
<comment type="caution">
    <text evidence="1">The sequence shown here is derived from an EMBL/GenBank/DDBJ whole genome shotgun (WGS) entry which is preliminary data.</text>
</comment>